<evidence type="ECO:0000313" key="4">
    <source>
        <dbReference type="EMBL" id="CAH8391295.1"/>
    </source>
</evidence>
<comment type="caution">
    <text evidence="4">The sequence shown here is derived from an EMBL/GenBank/DDBJ whole genome shotgun (WGS) entry which is preliminary data.</text>
</comment>
<evidence type="ECO:0000259" key="3">
    <source>
        <dbReference type="Pfam" id="PF22910"/>
    </source>
</evidence>
<keyword evidence="5" id="KW-1185">Reference proteome</keyword>
<feature type="region of interest" description="Disordered" evidence="1">
    <location>
        <begin position="660"/>
        <end position="706"/>
    </location>
</feature>
<dbReference type="PANTHER" id="PTHR31105">
    <property type="entry name" value="EXTRA-LARGE G-PROTEIN-LIKE"/>
    <property type="match status" value="1"/>
</dbReference>
<feature type="region of interest" description="Disordered" evidence="1">
    <location>
        <begin position="580"/>
        <end position="599"/>
    </location>
</feature>
<feature type="domain" description="Probable zinc-ribbon" evidence="2">
    <location>
        <begin position="605"/>
        <end position="649"/>
    </location>
</feature>
<feature type="compositionally biased region" description="Polar residues" evidence="1">
    <location>
        <begin position="408"/>
        <end position="439"/>
    </location>
</feature>
<evidence type="ECO:0008006" key="6">
    <source>
        <dbReference type="Google" id="ProtNLM"/>
    </source>
</evidence>
<feature type="compositionally biased region" description="Basic and acidic residues" evidence="1">
    <location>
        <begin position="260"/>
        <end position="284"/>
    </location>
</feature>
<dbReference type="PANTHER" id="PTHR31105:SF38">
    <property type="entry name" value="PROTEIN ENHANCED DISEASE RESISTANCE 4"/>
    <property type="match status" value="1"/>
</dbReference>
<feature type="domain" description="Enhanced disease resistance 4-like N-terminal" evidence="3">
    <location>
        <begin position="9"/>
        <end position="41"/>
    </location>
</feature>
<dbReference type="InterPro" id="IPR055126">
    <property type="entry name" value="EDR4-like_N"/>
</dbReference>
<feature type="region of interest" description="Disordered" evidence="1">
    <location>
        <begin position="54"/>
        <end position="461"/>
    </location>
</feature>
<dbReference type="Pfam" id="PF11331">
    <property type="entry name" value="Zn_ribbon_12"/>
    <property type="match status" value="1"/>
</dbReference>
<protein>
    <recommendedName>
        <fullName evidence="6">Zinc-ribbon domain-containing protein</fullName>
    </recommendedName>
</protein>
<gene>
    <name evidence="4" type="ORF">ERUC_LOCUS43778</name>
</gene>
<feature type="compositionally biased region" description="Low complexity" evidence="1">
    <location>
        <begin position="319"/>
        <end position="328"/>
    </location>
</feature>
<dbReference type="InterPro" id="IPR040244">
    <property type="entry name" value="EDR4-like"/>
</dbReference>
<sequence length="729" mass="79713">MASKSSQRVRLVKCPKCLKILQEDEDVPVYQCGGCSAILQAKRRTIVPNVTPIVRETEGAQASEASNTAPSARETERAQASEPPNTVASAGETEGAQASEPSNTAPSAGETDGAKASEAPTTVTSAGETDEAKASESPNTATSAREVERAQASESPNTAPSAEETERAQASEHSNTATSAGETDGAQASEPPNTAPSAGETEGAQASEPPSEPETNNVSSSSEQDMVLPSPTGPSSGQEDEKDQDGSMEATLKQIDGLELSEREERNEIQLHERSLSDSDKNEGEDNSSILMSDMKSVEEATRPGTSSGSLNADHVADARASNSSSDAYHNLEAEISPDASPVEEEQNQEGYIFHPHRESTDDLPANKTSSAYDGSKSSSDEREDQDENQQWNAFQKIRSDKFDMQRYPQNFKEQGGSSSSTFSEKRPSGTTTYRSQQLEGPGGRLARQGRRHVSEQLRPDVPLYPRDQFTRVSPSYPPSQDVFDSYSRLHSLQMPPYAGGMDYESVDHMYHNNIRARDRGQGSRLSGEMTNDTRNHPGWYSSQMYSSYSSYSASPQRLMEQPEYYPRWSHEIVSDAEDHPRNRHADLQARRRQPVAKRHIRPTAGGAPFVSCYRCSQNLQLPVDFLIFKRKYHLLKCGTCTTVLRFSLQSRTHLVPAVTHDINANRSSNSTSESPRDRAPSKPEKPSSSAAQEEEEEVPVARGSPLHRLMGYSTVSQVFKASQRPPSV</sequence>
<evidence type="ECO:0000256" key="1">
    <source>
        <dbReference type="SAM" id="MobiDB-lite"/>
    </source>
</evidence>
<evidence type="ECO:0000313" key="5">
    <source>
        <dbReference type="Proteomes" id="UP001642260"/>
    </source>
</evidence>
<name>A0ABC8M4W1_ERUVS</name>
<feature type="compositionally biased region" description="Polar residues" evidence="1">
    <location>
        <begin position="171"/>
        <end position="181"/>
    </location>
</feature>
<dbReference type="EMBL" id="CAKOAT010940709">
    <property type="protein sequence ID" value="CAH8391295.1"/>
    <property type="molecule type" value="Genomic_DNA"/>
</dbReference>
<accession>A0ABC8M4W1</accession>
<dbReference type="Pfam" id="PF22910">
    <property type="entry name" value="EDR4-like_1st"/>
    <property type="match status" value="1"/>
</dbReference>
<dbReference type="InterPro" id="IPR021480">
    <property type="entry name" value="Zinc_ribbon_12"/>
</dbReference>
<feature type="compositionally biased region" description="Basic and acidic residues" evidence="1">
    <location>
        <begin position="675"/>
        <end position="686"/>
    </location>
</feature>
<evidence type="ECO:0000259" key="2">
    <source>
        <dbReference type="Pfam" id="PF11331"/>
    </source>
</evidence>
<reference evidence="4 5" key="1">
    <citation type="submission" date="2022-03" db="EMBL/GenBank/DDBJ databases">
        <authorList>
            <person name="Macdonald S."/>
            <person name="Ahmed S."/>
            <person name="Newling K."/>
        </authorList>
    </citation>
    <scope>NUCLEOTIDE SEQUENCE [LARGE SCALE GENOMIC DNA]</scope>
</reference>
<dbReference type="AlphaFoldDB" id="A0ABC8M4W1"/>
<dbReference type="Proteomes" id="UP001642260">
    <property type="component" value="Unassembled WGS sequence"/>
</dbReference>
<feature type="compositionally biased region" description="Polar residues" evidence="1">
    <location>
        <begin position="213"/>
        <end position="224"/>
    </location>
</feature>
<proteinExistence type="predicted"/>
<organism evidence="4 5">
    <name type="scientific">Eruca vesicaria subsp. sativa</name>
    <name type="common">Garden rocket</name>
    <name type="synonym">Eruca sativa</name>
    <dbReference type="NCBI Taxonomy" id="29727"/>
    <lineage>
        <taxon>Eukaryota</taxon>
        <taxon>Viridiplantae</taxon>
        <taxon>Streptophyta</taxon>
        <taxon>Embryophyta</taxon>
        <taxon>Tracheophyta</taxon>
        <taxon>Spermatophyta</taxon>
        <taxon>Magnoliopsida</taxon>
        <taxon>eudicotyledons</taxon>
        <taxon>Gunneridae</taxon>
        <taxon>Pentapetalae</taxon>
        <taxon>rosids</taxon>
        <taxon>malvids</taxon>
        <taxon>Brassicales</taxon>
        <taxon>Brassicaceae</taxon>
        <taxon>Brassiceae</taxon>
        <taxon>Eruca</taxon>
    </lineage>
</organism>
<feature type="compositionally biased region" description="Polar residues" evidence="1">
    <location>
        <begin position="663"/>
        <end position="674"/>
    </location>
</feature>
<feature type="compositionally biased region" description="Basic and acidic residues" evidence="1">
    <location>
        <begin position="580"/>
        <end position="590"/>
    </location>
</feature>